<reference evidence="2 3" key="1">
    <citation type="submission" date="2016-10" db="EMBL/GenBank/DDBJ databases">
        <title>The genome sequence of Colletotrichum fioriniae PJ7.</title>
        <authorList>
            <person name="Baroncelli R."/>
        </authorList>
    </citation>
    <scope>NUCLEOTIDE SEQUENCE [LARGE SCALE GENOMIC DNA]</scope>
    <source>
        <strain evidence="2 3">IMI 309622</strain>
    </source>
</reference>
<evidence type="ECO:0000313" key="2">
    <source>
        <dbReference type="EMBL" id="KAK1533079.1"/>
    </source>
</evidence>
<proteinExistence type="predicted"/>
<name>A0AAI9Z516_9PEZI</name>
<organism evidence="2 3">
    <name type="scientific">Colletotrichum costaricense</name>
    <dbReference type="NCBI Taxonomy" id="1209916"/>
    <lineage>
        <taxon>Eukaryota</taxon>
        <taxon>Fungi</taxon>
        <taxon>Dikarya</taxon>
        <taxon>Ascomycota</taxon>
        <taxon>Pezizomycotina</taxon>
        <taxon>Sordariomycetes</taxon>
        <taxon>Hypocreomycetidae</taxon>
        <taxon>Glomerellales</taxon>
        <taxon>Glomerellaceae</taxon>
        <taxon>Colletotrichum</taxon>
        <taxon>Colletotrichum acutatum species complex</taxon>
    </lineage>
</organism>
<dbReference type="GeneID" id="85336790"/>
<feature type="region of interest" description="Disordered" evidence="1">
    <location>
        <begin position="57"/>
        <end position="78"/>
    </location>
</feature>
<sequence length="270" mass="30161">ALSCHGYGNFIIAPCSQRLQKPIEHQVSSQSSYPQIELRTQSCTSGSAVMVCPPVPCPRQQRPMEDSSEGRDVDRRPHLVDPGLVDGAFKGLAYTYPCNNGFWYQKTAQENDAEALTGRTRSRRKQCVLQEFTYIEGTATAAPLPDFCQRSSLRQSDRVAGSKFSDCWYADTLHVHLHFTGPIARRCAWLVLTPALAVLPQRRSICKKRVGISQLVAMPPVLIWRTTVPVDSTSMYGARISEARQMFEGTLTTLLNPKRVISKCTITRRA</sequence>
<comment type="caution">
    <text evidence="2">The sequence shown here is derived from an EMBL/GenBank/DDBJ whole genome shotgun (WGS) entry which is preliminary data.</text>
</comment>
<protein>
    <submittedName>
        <fullName evidence="2">Uncharacterized protein</fullName>
    </submittedName>
</protein>
<accession>A0AAI9Z516</accession>
<keyword evidence="3" id="KW-1185">Reference proteome</keyword>
<dbReference type="Proteomes" id="UP001240678">
    <property type="component" value="Unassembled WGS sequence"/>
</dbReference>
<feature type="compositionally biased region" description="Basic and acidic residues" evidence="1">
    <location>
        <begin position="62"/>
        <end position="78"/>
    </location>
</feature>
<evidence type="ECO:0000256" key="1">
    <source>
        <dbReference type="SAM" id="MobiDB-lite"/>
    </source>
</evidence>
<dbReference type="EMBL" id="MOOE01000004">
    <property type="protein sequence ID" value="KAK1533079.1"/>
    <property type="molecule type" value="Genomic_DNA"/>
</dbReference>
<dbReference type="RefSeq" id="XP_060317201.1">
    <property type="nucleotide sequence ID" value="XM_060453243.1"/>
</dbReference>
<feature type="non-terminal residue" evidence="2">
    <location>
        <position position="1"/>
    </location>
</feature>
<dbReference type="AlphaFoldDB" id="A0AAI9Z516"/>
<evidence type="ECO:0000313" key="3">
    <source>
        <dbReference type="Proteomes" id="UP001240678"/>
    </source>
</evidence>
<gene>
    <name evidence="2" type="ORF">CCOS01_05062</name>
</gene>